<evidence type="ECO:0000313" key="7">
    <source>
        <dbReference type="EMBL" id="CAD1818071.1"/>
    </source>
</evidence>
<keyword evidence="4" id="KW-0294">Fucose metabolism</keyword>
<gene>
    <name evidence="7" type="ORF">CB5_LOCUS1282</name>
</gene>
<dbReference type="GO" id="GO:0006004">
    <property type="term" value="P:fucose metabolic process"/>
    <property type="evidence" value="ECO:0007669"/>
    <property type="project" value="UniProtKB-KW"/>
</dbReference>
<keyword evidence="2" id="KW-0328">Glycosyltransferase</keyword>
<dbReference type="InterPro" id="IPR019378">
    <property type="entry name" value="GDP-Fuc_O-FucTrfase"/>
</dbReference>
<organism evidence="7">
    <name type="scientific">Ananas comosus var. bracteatus</name>
    <name type="common">red pineapple</name>
    <dbReference type="NCBI Taxonomy" id="296719"/>
    <lineage>
        <taxon>Eukaryota</taxon>
        <taxon>Viridiplantae</taxon>
        <taxon>Streptophyta</taxon>
        <taxon>Embryophyta</taxon>
        <taxon>Tracheophyta</taxon>
        <taxon>Spermatophyta</taxon>
        <taxon>Magnoliopsida</taxon>
        <taxon>Liliopsida</taxon>
        <taxon>Poales</taxon>
        <taxon>Bromeliaceae</taxon>
        <taxon>Bromelioideae</taxon>
        <taxon>Ananas</taxon>
    </lineage>
</organism>
<protein>
    <recommendedName>
        <fullName evidence="6">O-fucosyltransferase family protein</fullName>
    </recommendedName>
</protein>
<evidence type="ECO:0000256" key="4">
    <source>
        <dbReference type="ARBA" id="ARBA00023253"/>
    </source>
</evidence>
<evidence type="ECO:0000256" key="6">
    <source>
        <dbReference type="ARBA" id="ARBA00030350"/>
    </source>
</evidence>
<dbReference type="Pfam" id="PF10250">
    <property type="entry name" value="O-FucT"/>
    <property type="match status" value="1"/>
</dbReference>
<evidence type="ECO:0000256" key="1">
    <source>
        <dbReference type="ARBA" id="ARBA00007737"/>
    </source>
</evidence>
<comment type="similarity">
    <text evidence="1">Belongs to the glycosyltransferase GT106 family.</text>
</comment>
<dbReference type="PANTHER" id="PTHR31288">
    <property type="entry name" value="O-FUCOSYLTRANSFERASE FAMILY PROTEIN"/>
    <property type="match status" value="1"/>
</dbReference>
<dbReference type="GO" id="GO:0016757">
    <property type="term" value="F:glycosyltransferase activity"/>
    <property type="evidence" value="ECO:0007669"/>
    <property type="project" value="UniProtKB-KW"/>
</dbReference>
<sequence length="110" mass="12664">MISKFGDIDDEDHFIETLTNDVRVVDAVPEFIMERFGDNMSNVFNFKIKAWSSIQYYKDAVLPKLVEEKLIRISPFANRLSFDAPPAVQRLRCLANFEALRFSNPIATFG</sequence>
<evidence type="ECO:0000256" key="5">
    <source>
        <dbReference type="ARBA" id="ARBA00023277"/>
    </source>
</evidence>
<proteinExistence type="inferred from homology"/>
<name>A0A6V7NHK9_ANACO</name>
<dbReference type="PANTHER" id="PTHR31288:SF10">
    <property type="entry name" value="PROTEIN ESMERALDA 1"/>
    <property type="match status" value="1"/>
</dbReference>
<keyword evidence="5" id="KW-0119">Carbohydrate metabolism</keyword>
<dbReference type="EMBL" id="LR862138">
    <property type="protein sequence ID" value="CAD1818071.1"/>
    <property type="molecule type" value="Genomic_DNA"/>
</dbReference>
<reference evidence="7" key="1">
    <citation type="submission" date="2020-07" db="EMBL/GenBank/DDBJ databases">
        <authorList>
            <person name="Lin J."/>
        </authorList>
    </citation>
    <scope>NUCLEOTIDE SEQUENCE</scope>
</reference>
<evidence type="ECO:0000256" key="2">
    <source>
        <dbReference type="ARBA" id="ARBA00022676"/>
    </source>
</evidence>
<keyword evidence="3" id="KW-0808">Transferase</keyword>
<dbReference type="AlphaFoldDB" id="A0A6V7NHK9"/>
<evidence type="ECO:0000256" key="3">
    <source>
        <dbReference type="ARBA" id="ARBA00022679"/>
    </source>
</evidence>
<dbReference type="InterPro" id="IPR024709">
    <property type="entry name" value="FucosylTrfase_pln"/>
</dbReference>
<accession>A0A6V7NHK9</accession>